<keyword evidence="13" id="KW-0902">Two-component regulatory system</keyword>
<keyword evidence="7" id="KW-0808">Transferase</keyword>
<dbReference type="PRINTS" id="PR00344">
    <property type="entry name" value="BCTRLSENSOR"/>
</dbReference>
<dbReference type="InterPro" id="IPR005467">
    <property type="entry name" value="His_kinase_dom"/>
</dbReference>
<dbReference type="Pfam" id="PF00497">
    <property type="entry name" value="SBP_bac_3"/>
    <property type="match status" value="2"/>
</dbReference>
<sequence>MLLLLIRGRAYLIYKLTQLLGITLQRILALFAITVGMVFNFTYAANYLSDDDKAYLKNKSSITIGALTDSWLPYWGGSEGELSGIHHDYAVGIARELNIPILYRSYPNVLALLEGARKGEVDIVIGFSKTLERENDFIFTEPLYENVRVIWLKDESLLDKPLQSLTWSCVKNTSYCGLLEEYGYTNIRVVHSYEDSIEIIRKGDADATMSDFISLNYYLSQSDIHEGEIVYDDLLGVQKNRILLSKKNEKLKNIINSVIAADKRGQTVSKINSENSYLLNNQESFNLLTKENHSRIIKYTIEEDVYPISYINNDGKVDGYIHELLALLSSKTLFEFEYIPANGRNVTQMLLDHDVDLLPVRNIESFDVRDFITTHPYTSISFGFIENKNKINNGITAILDRTGDFYQGLSLSNDFKKIKIYNSLDDILNDVELGKIKNALINKDLINEKLINDGWSNDYIVLNGPSNVDLDVEIGMMVRKESKILKDMLDRALSTIDETDIELLKYKHARINVHYGYDKQTVVTYGVLTASLLLAVIFLTFSRLSISLRKTKLSTEQLSWLTGLMDSIPSMIFISDTKGELILSNKAYRENFKACSIDPNCSQRNTCSFANPKQFPDEDHFSDVIHVPEAQCEMGGKHYLVTKKPVLHPKGGMNYYLTVFNDITELKETEIALRYSNEQALEAVEARNNFLAVISHELRTPIAAMLGLMEILSSRLKNEESRMLLTNAVSSAERLKHHVNDILDFSKIEAKQLQLDINQHDLLDELCPILRSFEVSAKLKGLEFVLNCEPTNILYVKFDALRFNQIINNILSNALKFTEQGRITVDIQITTINFTVVINDTGCGMSQEHIDSIFQPFVQADKSITRRYGGTGLGMSIVSNLVSLMGGKILVDSELDKGSRIAVDIPIEGEIFDGSHLVYNEPVISNIEQQWLQRWGVLITEPLEEYNSVYVVGNIENYYPDLLMQQLVKDQNSSKPAVNGAQRQKLKGHILVVDDEPINRLLMKKQLTELGVEVTLAVDGVEAMNVLHHRACDFDLIITDCHMPNMDGFDLTRTVKKEMIAFAGKPIIGCTAEDSRIATEKAKAAGIDKIIYKPYSLSQLYQVLSGYLAGQESENQDPINWLDEYNEEERQEMAEVVVDSLCYDIEQLEQADCDYKSIAHRVKGSAGALNLTDLALMARKLEQVSDPKQVEEEKVRLILAMKIVAEQAQTWLLARGTE</sequence>
<evidence type="ECO:0000256" key="17">
    <source>
        <dbReference type="SAM" id="Phobius"/>
    </source>
</evidence>
<keyword evidence="14 17" id="KW-0472">Membrane</keyword>
<evidence type="ECO:0000256" key="1">
    <source>
        <dbReference type="ARBA" id="ARBA00000085"/>
    </source>
</evidence>
<dbReference type="SMART" id="SM00388">
    <property type="entry name" value="HisKA"/>
    <property type="match status" value="1"/>
</dbReference>
<evidence type="ECO:0000256" key="16">
    <source>
        <dbReference type="PROSITE-ProRule" id="PRU00169"/>
    </source>
</evidence>
<dbReference type="Pfam" id="PF00072">
    <property type="entry name" value="Response_reg"/>
    <property type="match status" value="1"/>
</dbReference>
<dbReference type="EC" id="2.7.13.3" evidence="3"/>
<dbReference type="GO" id="GO:0009927">
    <property type="term" value="F:histidine phosphotransfer kinase activity"/>
    <property type="evidence" value="ECO:0007669"/>
    <property type="project" value="TreeGrafter"/>
</dbReference>
<dbReference type="PANTHER" id="PTHR43047:SF72">
    <property type="entry name" value="OSMOSENSING HISTIDINE PROTEIN KINASE SLN1"/>
    <property type="match status" value="1"/>
</dbReference>
<evidence type="ECO:0000256" key="12">
    <source>
        <dbReference type="ARBA" id="ARBA00022989"/>
    </source>
</evidence>
<evidence type="ECO:0000256" key="9">
    <source>
        <dbReference type="ARBA" id="ARBA00022777"/>
    </source>
</evidence>
<dbReference type="SUPFAM" id="SSF52172">
    <property type="entry name" value="CheY-like"/>
    <property type="match status" value="1"/>
</dbReference>
<dbReference type="PANTHER" id="PTHR43047">
    <property type="entry name" value="TWO-COMPONENT HISTIDINE PROTEIN KINASE"/>
    <property type="match status" value="1"/>
</dbReference>
<comment type="subcellular location">
    <subcellularLocation>
        <location evidence="2">Cell inner membrane</location>
        <topology evidence="2">Multi-pass membrane protein</topology>
    </subcellularLocation>
</comment>
<dbReference type="InterPro" id="IPR036641">
    <property type="entry name" value="HPT_dom_sf"/>
</dbReference>
<dbReference type="Gene3D" id="3.30.450.20">
    <property type="entry name" value="PAS domain"/>
    <property type="match status" value="1"/>
</dbReference>
<dbReference type="Gene3D" id="1.20.120.160">
    <property type="entry name" value="HPT domain"/>
    <property type="match status" value="1"/>
</dbReference>
<dbReference type="Gene3D" id="3.40.190.10">
    <property type="entry name" value="Periplasmic binding protein-like II"/>
    <property type="match status" value="4"/>
</dbReference>
<dbReference type="InterPro" id="IPR011006">
    <property type="entry name" value="CheY-like_superfamily"/>
</dbReference>
<keyword evidence="11" id="KW-0547">Nucleotide-binding</keyword>
<dbReference type="InterPro" id="IPR036890">
    <property type="entry name" value="HATPase_C_sf"/>
</dbReference>
<dbReference type="PROSITE" id="PS50110">
    <property type="entry name" value="RESPONSE_REGULATORY"/>
    <property type="match status" value="1"/>
</dbReference>
<dbReference type="SUPFAM" id="SSF47384">
    <property type="entry name" value="Homodimeric domain of signal transducing histidine kinase"/>
    <property type="match status" value="1"/>
</dbReference>
<dbReference type="AlphaFoldDB" id="A0AAX3U5W0"/>
<feature type="domain" description="HPt" evidence="20">
    <location>
        <begin position="1114"/>
        <end position="1215"/>
    </location>
</feature>
<dbReference type="InterPro" id="IPR004358">
    <property type="entry name" value="Sig_transdc_His_kin-like_C"/>
</dbReference>
<proteinExistence type="predicted"/>
<feature type="domain" description="Histidine kinase" evidence="18">
    <location>
        <begin position="693"/>
        <end position="909"/>
    </location>
</feature>
<dbReference type="GO" id="GO:0005886">
    <property type="term" value="C:plasma membrane"/>
    <property type="evidence" value="ECO:0007669"/>
    <property type="project" value="UniProtKB-SubCell"/>
</dbReference>
<keyword evidence="8 17" id="KW-0812">Transmembrane</keyword>
<dbReference type="Pfam" id="PF00512">
    <property type="entry name" value="HisKA"/>
    <property type="match status" value="1"/>
</dbReference>
<keyword evidence="10" id="KW-0378">Hydrolase</keyword>
<dbReference type="SMART" id="SM00387">
    <property type="entry name" value="HATPase_c"/>
    <property type="match status" value="1"/>
</dbReference>
<evidence type="ECO:0000256" key="2">
    <source>
        <dbReference type="ARBA" id="ARBA00004429"/>
    </source>
</evidence>
<dbReference type="CDD" id="cd00088">
    <property type="entry name" value="HPT"/>
    <property type="match status" value="1"/>
</dbReference>
<accession>A0AAX3U5W0</accession>
<dbReference type="SUPFAM" id="SSF53850">
    <property type="entry name" value="Periplasmic binding protein-like II"/>
    <property type="match status" value="2"/>
</dbReference>
<evidence type="ECO:0000256" key="4">
    <source>
        <dbReference type="ARBA" id="ARBA00022475"/>
    </source>
</evidence>
<gene>
    <name evidence="21" type="ORF">PYE51_06405</name>
</gene>
<dbReference type="SUPFAM" id="SSF47226">
    <property type="entry name" value="Histidine-containing phosphotransfer domain, HPT domain"/>
    <property type="match status" value="1"/>
</dbReference>
<dbReference type="Gene3D" id="3.40.50.2300">
    <property type="match status" value="1"/>
</dbReference>
<dbReference type="Gene3D" id="3.30.565.10">
    <property type="entry name" value="Histidine kinase-like ATPase, C-terminal domain"/>
    <property type="match status" value="1"/>
</dbReference>
<evidence type="ECO:0000256" key="8">
    <source>
        <dbReference type="ARBA" id="ARBA00022692"/>
    </source>
</evidence>
<dbReference type="InterPro" id="IPR003661">
    <property type="entry name" value="HisK_dim/P_dom"/>
</dbReference>
<evidence type="ECO:0000256" key="10">
    <source>
        <dbReference type="ARBA" id="ARBA00022801"/>
    </source>
</evidence>
<keyword evidence="11" id="KW-0067">ATP-binding</keyword>
<evidence type="ECO:0000256" key="13">
    <source>
        <dbReference type="ARBA" id="ARBA00023012"/>
    </source>
</evidence>
<dbReference type="PROSITE" id="PS50894">
    <property type="entry name" value="HPT"/>
    <property type="match status" value="1"/>
</dbReference>
<dbReference type="CDD" id="cd17546">
    <property type="entry name" value="REC_hyHK_CKI1_RcsC-like"/>
    <property type="match status" value="1"/>
</dbReference>
<evidence type="ECO:0000256" key="5">
    <source>
        <dbReference type="ARBA" id="ARBA00022519"/>
    </source>
</evidence>
<dbReference type="InterPro" id="IPR003594">
    <property type="entry name" value="HATPase_dom"/>
</dbReference>
<evidence type="ECO:0000256" key="6">
    <source>
        <dbReference type="ARBA" id="ARBA00022553"/>
    </source>
</evidence>
<dbReference type="EMBL" id="CP118709">
    <property type="protein sequence ID" value="WGK82872.1"/>
    <property type="molecule type" value="Genomic_DNA"/>
</dbReference>
<dbReference type="CDD" id="cd00082">
    <property type="entry name" value="HisKA"/>
    <property type="match status" value="1"/>
</dbReference>
<feature type="modified residue" description="Phosphohistidine" evidence="15">
    <location>
        <position position="1160"/>
    </location>
</feature>
<dbReference type="Pfam" id="PF02518">
    <property type="entry name" value="HATPase_c"/>
    <property type="match status" value="1"/>
</dbReference>
<feature type="modified residue" description="4-aspartylphosphate" evidence="16">
    <location>
        <position position="1040"/>
    </location>
</feature>
<feature type="transmembrane region" description="Helical" evidence="17">
    <location>
        <begin position="12"/>
        <end position="39"/>
    </location>
</feature>
<reference evidence="21" key="1">
    <citation type="submission" date="2022-02" db="EMBL/GenBank/DDBJ databases">
        <title>Emergence and expansion in Europe of a Vibrio aestuarianus clonal complex pathogenic for oysters.</title>
        <authorList>
            <person name="Mesnil A."/>
            <person name="Travers M.-A."/>
        </authorList>
    </citation>
    <scope>NUCLEOTIDE SEQUENCE</scope>
    <source>
        <strain evidence="21">U29</strain>
    </source>
</reference>
<evidence type="ECO:0000256" key="15">
    <source>
        <dbReference type="PROSITE-ProRule" id="PRU00110"/>
    </source>
</evidence>
<evidence type="ECO:0000259" key="19">
    <source>
        <dbReference type="PROSITE" id="PS50110"/>
    </source>
</evidence>
<keyword evidence="6 16" id="KW-0597">Phosphoprotein</keyword>
<evidence type="ECO:0000256" key="7">
    <source>
        <dbReference type="ARBA" id="ARBA00022679"/>
    </source>
</evidence>
<keyword evidence="5" id="KW-0997">Cell inner membrane</keyword>
<feature type="transmembrane region" description="Helical" evidence="17">
    <location>
        <begin position="522"/>
        <end position="546"/>
    </location>
</feature>
<evidence type="ECO:0000259" key="18">
    <source>
        <dbReference type="PROSITE" id="PS50109"/>
    </source>
</evidence>
<dbReference type="PROSITE" id="PS50109">
    <property type="entry name" value="HIS_KIN"/>
    <property type="match status" value="1"/>
</dbReference>
<dbReference type="CDD" id="cd16922">
    <property type="entry name" value="HATPase_EvgS-ArcB-TorS-like"/>
    <property type="match status" value="1"/>
</dbReference>
<evidence type="ECO:0000313" key="21">
    <source>
        <dbReference type="EMBL" id="WGK82872.1"/>
    </source>
</evidence>
<dbReference type="InterPro" id="IPR001789">
    <property type="entry name" value="Sig_transdc_resp-reg_receiver"/>
</dbReference>
<dbReference type="SMART" id="SM00062">
    <property type="entry name" value="PBPb"/>
    <property type="match status" value="1"/>
</dbReference>
<evidence type="ECO:0000259" key="20">
    <source>
        <dbReference type="PROSITE" id="PS50894"/>
    </source>
</evidence>
<evidence type="ECO:0000256" key="14">
    <source>
        <dbReference type="ARBA" id="ARBA00023136"/>
    </source>
</evidence>
<organism evidence="21 22">
    <name type="scientific">Vibrio aestuarianus</name>
    <dbReference type="NCBI Taxonomy" id="28171"/>
    <lineage>
        <taxon>Bacteria</taxon>
        <taxon>Pseudomonadati</taxon>
        <taxon>Pseudomonadota</taxon>
        <taxon>Gammaproteobacteria</taxon>
        <taxon>Vibrionales</taxon>
        <taxon>Vibrionaceae</taxon>
        <taxon>Vibrio</taxon>
    </lineage>
</organism>
<dbReference type="InterPro" id="IPR008207">
    <property type="entry name" value="Sig_transdc_His_kin_Hpt_dom"/>
</dbReference>
<dbReference type="FunFam" id="3.30.565.10:FF:000010">
    <property type="entry name" value="Sensor histidine kinase RcsC"/>
    <property type="match status" value="1"/>
</dbReference>
<dbReference type="Gene3D" id="1.10.287.130">
    <property type="match status" value="1"/>
</dbReference>
<feature type="domain" description="Response regulatory" evidence="19">
    <location>
        <begin position="989"/>
        <end position="1108"/>
    </location>
</feature>
<dbReference type="GO" id="GO:0000155">
    <property type="term" value="F:phosphorelay sensor kinase activity"/>
    <property type="evidence" value="ECO:0007669"/>
    <property type="project" value="InterPro"/>
</dbReference>
<protein>
    <recommendedName>
        <fullName evidence="3">histidine kinase</fullName>
        <ecNumber evidence="3">2.7.13.3</ecNumber>
    </recommendedName>
</protein>
<evidence type="ECO:0000313" key="22">
    <source>
        <dbReference type="Proteomes" id="UP001239257"/>
    </source>
</evidence>
<dbReference type="InterPro" id="IPR036097">
    <property type="entry name" value="HisK_dim/P_sf"/>
</dbReference>
<comment type="catalytic activity">
    <reaction evidence="1">
        <text>ATP + protein L-histidine = ADP + protein N-phospho-L-histidine.</text>
        <dbReference type="EC" id="2.7.13.3"/>
    </reaction>
</comment>
<dbReference type="RefSeq" id="WP_301066014.1">
    <property type="nucleotide sequence ID" value="NZ_CP118709.1"/>
</dbReference>
<evidence type="ECO:0000256" key="3">
    <source>
        <dbReference type="ARBA" id="ARBA00012438"/>
    </source>
</evidence>
<dbReference type="Proteomes" id="UP001239257">
    <property type="component" value="Chromosome 1"/>
</dbReference>
<dbReference type="InterPro" id="IPR001638">
    <property type="entry name" value="Solute-binding_3/MltF_N"/>
</dbReference>
<keyword evidence="12 17" id="KW-1133">Transmembrane helix</keyword>
<dbReference type="SUPFAM" id="SSF55874">
    <property type="entry name" value="ATPase domain of HSP90 chaperone/DNA topoisomerase II/histidine kinase"/>
    <property type="match status" value="1"/>
</dbReference>
<name>A0AAX3U5W0_9VIBR</name>
<evidence type="ECO:0000256" key="11">
    <source>
        <dbReference type="ARBA" id="ARBA00022840"/>
    </source>
</evidence>
<keyword evidence="9" id="KW-0418">Kinase</keyword>
<dbReference type="SMART" id="SM00448">
    <property type="entry name" value="REC"/>
    <property type="match status" value="1"/>
</dbReference>
<keyword evidence="4" id="KW-1003">Cell membrane</keyword>
<dbReference type="GO" id="GO:0016787">
    <property type="term" value="F:hydrolase activity"/>
    <property type="evidence" value="ECO:0007669"/>
    <property type="project" value="UniProtKB-KW"/>
</dbReference>